<dbReference type="InterPro" id="IPR035709">
    <property type="entry name" value="YoaB-like"/>
</dbReference>
<dbReference type="SUPFAM" id="SSF55298">
    <property type="entry name" value="YjgF-like"/>
    <property type="match status" value="1"/>
</dbReference>
<dbReference type="InterPro" id="IPR006175">
    <property type="entry name" value="YjgF/YER057c/UK114"/>
</dbReference>
<proteinExistence type="predicted"/>
<dbReference type="RefSeq" id="WP_150276353.1">
    <property type="nucleotide sequence ID" value="NZ_BMFF01000002.1"/>
</dbReference>
<keyword evidence="2" id="KW-1185">Reference proteome</keyword>
<dbReference type="CDD" id="cd06150">
    <property type="entry name" value="YjgF_YER057c_UK114_like_2"/>
    <property type="match status" value="1"/>
</dbReference>
<dbReference type="PANTHER" id="PTHR47328:SF1">
    <property type="entry name" value="RUTC FAMILY PROTEIN YOAB"/>
    <property type="match status" value="1"/>
</dbReference>
<sequence length="119" mass="13145">MSIQRQHTNKRMSQIVIHQNTLYLAGQVAADDYLDRDAGAQTRSTLGEIEKLLDAAGTDKTRILSVTIYLKDIDADFEAMNTEWDQWLPAGTAPARATVEAKLCEPEILVEMSVIAAVP</sequence>
<evidence type="ECO:0008006" key="3">
    <source>
        <dbReference type="Google" id="ProtNLM"/>
    </source>
</evidence>
<comment type="caution">
    <text evidence="1">The sequence shown here is derived from an EMBL/GenBank/DDBJ whole genome shotgun (WGS) entry which is preliminary data.</text>
</comment>
<evidence type="ECO:0000313" key="2">
    <source>
        <dbReference type="Proteomes" id="UP000638188"/>
    </source>
</evidence>
<gene>
    <name evidence="1" type="ORF">GCM10007418_11390</name>
</gene>
<organism evidence="1 2">
    <name type="scientific">Halopseudomonas salina</name>
    <dbReference type="NCBI Taxonomy" id="1323744"/>
    <lineage>
        <taxon>Bacteria</taxon>
        <taxon>Pseudomonadati</taxon>
        <taxon>Pseudomonadota</taxon>
        <taxon>Gammaproteobacteria</taxon>
        <taxon>Pseudomonadales</taxon>
        <taxon>Pseudomonadaceae</taxon>
        <taxon>Halopseudomonas</taxon>
    </lineage>
</organism>
<accession>A0ABQ1PBK4</accession>
<dbReference type="Gene3D" id="3.30.1330.40">
    <property type="entry name" value="RutC-like"/>
    <property type="match status" value="1"/>
</dbReference>
<reference evidence="2" key="1">
    <citation type="journal article" date="2019" name="Int. J. Syst. Evol. Microbiol.">
        <title>The Global Catalogue of Microorganisms (GCM) 10K type strain sequencing project: providing services to taxonomists for standard genome sequencing and annotation.</title>
        <authorList>
            <consortium name="The Broad Institute Genomics Platform"/>
            <consortium name="The Broad Institute Genome Sequencing Center for Infectious Disease"/>
            <person name="Wu L."/>
            <person name="Ma J."/>
        </authorList>
    </citation>
    <scope>NUCLEOTIDE SEQUENCE [LARGE SCALE GENOMIC DNA]</scope>
    <source>
        <strain evidence="2">CGMCC 1.12482</strain>
    </source>
</reference>
<dbReference type="PANTHER" id="PTHR47328">
    <property type="match status" value="1"/>
</dbReference>
<dbReference type="InterPro" id="IPR035959">
    <property type="entry name" value="RutC-like_sf"/>
</dbReference>
<dbReference type="Pfam" id="PF01042">
    <property type="entry name" value="Ribonuc_L-PSP"/>
    <property type="match status" value="1"/>
</dbReference>
<dbReference type="Proteomes" id="UP000638188">
    <property type="component" value="Unassembled WGS sequence"/>
</dbReference>
<dbReference type="EMBL" id="BMFF01000002">
    <property type="protein sequence ID" value="GGC93592.1"/>
    <property type="molecule type" value="Genomic_DNA"/>
</dbReference>
<evidence type="ECO:0000313" key="1">
    <source>
        <dbReference type="EMBL" id="GGC93592.1"/>
    </source>
</evidence>
<protein>
    <recommendedName>
        <fullName evidence="3">Enamine deaminase RidA, house cleaning of reactive enamine intermediates, YjgF/YER057c/UK114 family</fullName>
    </recommendedName>
</protein>
<name>A0ABQ1PBK4_9GAMM</name>